<dbReference type="Gene3D" id="1.10.10.60">
    <property type="entry name" value="Homeodomain-like"/>
    <property type="match status" value="1"/>
</dbReference>
<dbReference type="PROSITE" id="PS50090">
    <property type="entry name" value="MYB_LIKE"/>
    <property type="match status" value="1"/>
</dbReference>
<keyword evidence="1" id="KW-0645">Protease</keyword>
<keyword evidence="5" id="KW-0805">Transcription regulation</keyword>
<dbReference type="AlphaFoldDB" id="A0A6U4FI15"/>
<evidence type="ECO:0000256" key="8">
    <source>
        <dbReference type="ARBA" id="ARBA00023163"/>
    </source>
</evidence>
<evidence type="ECO:0000256" key="4">
    <source>
        <dbReference type="ARBA" id="ARBA00022833"/>
    </source>
</evidence>
<evidence type="ECO:0000313" key="15">
    <source>
        <dbReference type="EMBL" id="CAD9252940.1"/>
    </source>
</evidence>
<keyword evidence="4" id="KW-0862">Zinc</keyword>
<proteinExistence type="predicted"/>
<dbReference type="GO" id="GO:0003677">
    <property type="term" value="F:DNA binding"/>
    <property type="evidence" value="ECO:0007669"/>
    <property type="project" value="UniProtKB-KW"/>
</dbReference>
<keyword evidence="2" id="KW-0479">Metal-binding</keyword>
<dbReference type="InterPro" id="IPR001005">
    <property type="entry name" value="SANT/Myb"/>
</dbReference>
<feature type="domain" description="SANT" evidence="12">
    <location>
        <begin position="29"/>
        <end position="72"/>
    </location>
</feature>
<dbReference type="SMART" id="SM00717">
    <property type="entry name" value="SANT"/>
    <property type="match status" value="1"/>
</dbReference>
<evidence type="ECO:0000256" key="2">
    <source>
        <dbReference type="ARBA" id="ARBA00022723"/>
    </source>
</evidence>
<dbReference type="PROSITE" id="PS51293">
    <property type="entry name" value="SANT"/>
    <property type="match status" value="1"/>
</dbReference>
<accession>A0A6U4FI15</accession>
<evidence type="ECO:0000256" key="7">
    <source>
        <dbReference type="ARBA" id="ARBA00023125"/>
    </source>
</evidence>
<evidence type="ECO:0000256" key="10">
    <source>
        <dbReference type="SAM" id="MobiDB-lite"/>
    </source>
</evidence>
<organism evidence="14">
    <name type="scientific">Phaeomonas parva</name>
    <dbReference type="NCBI Taxonomy" id="124430"/>
    <lineage>
        <taxon>Eukaryota</taxon>
        <taxon>Sar</taxon>
        <taxon>Stramenopiles</taxon>
        <taxon>Ochrophyta</taxon>
        <taxon>Pinguiophyceae</taxon>
        <taxon>Pinguiochrysidales</taxon>
        <taxon>Pinguiochrysidaceae</taxon>
        <taxon>Phaeomonas</taxon>
    </lineage>
</organism>
<evidence type="ECO:0000256" key="9">
    <source>
        <dbReference type="ARBA" id="ARBA00023242"/>
    </source>
</evidence>
<keyword evidence="9" id="KW-0539">Nucleus</keyword>
<feature type="region of interest" description="Disordered" evidence="10">
    <location>
        <begin position="216"/>
        <end position="248"/>
    </location>
</feature>
<dbReference type="Pfam" id="PF00249">
    <property type="entry name" value="Myb_DNA-binding"/>
    <property type="match status" value="1"/>
</dbReference>
<evidence type="ECO:0000256" key="6">
    <source>
        <dbReference type="ARBA" id="ARBA00023049"/>
    </source>
</evidence>
<dbReference type="InterPro" id="IPR017884">
    <property type="entry name" value="SANT_dom"/>
</dbReference>
<dbReference type="InterPro" id="IPR006447">
    <property type="entry name" value="Myb_dom_plants"/>
</dbReference>
<feature type="domain" description="HTH myb-type" evidence="13">
    <location>
        <begin position="30"/>
        <end position="80"/>
    </location>
</feature>
<dbReference type="EMBL" id="HBGJ01017590">
    <property type="protein sequence ID" value="CAD9252939.1"/>
    <property type="molecule type" value="Transcribed_RNA"/>
</dbReference>
<keyword evidence="6" id="KW-0482">Metalloprotease</keyword>
<evidence type="ECO:0000313" key="14">
    <source>
        <dbReference type="EMBL" id="CAD9252939.1"/>
    </source>
</evidence>
<dbReference type="PANTHER" id="PTHR12802">
    <property type="entry name" value="SWI/SNF COMPLEX-RELATED"/>
    <property type="match status" value="1"/>
</dbReference>
<keyword evidence="3" id="KW-0378">Hydrolase</keyword>
<keyword evidence="7" id="KW-0238">DNA-binding</keyword>
<dbReference type="GO" id="GO:0046872">
    <property type="term" value="F:metal ion binding"/>
    <property type="evidence" value="ECO:0007669"/>
    <property type="project" value="UniProtKB-KW"/>
</dbReference>
<evidence type="ECO:0000256" key="3">
    <source>
        <dbReference type="ARBA" id="ARBA00022801"/>
    </source>
</evidence>
<dbReference type="NCBIfam" id="TIGR01557">
    <property type="entry name" value="myb_SHAQKYF"/>
    <property type="match status" value="1"/>
</dbReference>
<feature type="domain" description="Myb-like" evidence="11">
    <location>
        <begin position="26"/>
        <end position="76"/>
    </location>
</feature>
<gene>
    <name evidence="14" type="ORF">PPAR1163_LOCUS11306</name>
    <name evidence="15" type="ORF">PPAR1163_LOCUS11307</name>
</gene>
<protein>
    <submittedName>
        <fullName evidence="14">Uncharacterized protein</fullName>
    </submittedName>
</protein>
<dbReference type="FunFam" id="1.10.10.60:FF:000151">
    <property type="entry name" value="histone H2A deubiquitinase MYSM1 isoform X2"/>
    <property type="match status" value="1"/>
</dbReference>
<dbReference type="InterPro" id="IPR009057">
    <property type="entry name" value="Homeodomain-like_sf"/>
</dbReference>
<dbReference type="EMBL" id="HBGJ01017591">
    <property type="protein sequence ID" value="CAD9252940.1"/>
    <property type="molecule type" value="Transcribed_RNA"/>
</dbReference>
<dbReference type="PROSITE" id="PS51294">
    <property type="entry name" value="HTH_MYB"/>
    <property type="match status" value="1"/>
</dbReference>
<evidence type="ECO:0000259" key="11">
    <source>
        <dbReference type="PROSITE" id="PS50090"/>
    </source>
</evidence>
<feature type="region of interest" description="Disordered" evidence="10">
    <location>
        <begin position="91"/>
        <end position="113"/>
    </location>
</feature>
<keyword evidence="8" id="KW-0804">Transcription</keyword>
<evidence type="ECO:0000259" key="13">
    <source>
        <dbReference type="PROSITE" id="PS51294"/>
    </source>
</evidence>
<feature type="region of interest" description="Disordered" evidence="10">
    <location>
        <begin position="1"/>
        <end position="33"/>
    </location>
</feature>
<dbReference type="InterPro" id="IPR017930">
    <property type="entry name" value="Myb_dom"/>
</dbReference>
<reference evidence="14" key="1">
    <citation type="submission" date="2021-01" db="EMBL/GenBank/DDBJ databases">
        <authorList>
            <person name="Corre E."/>
            <person name="Pelletier E."/>
            <person name="Niang G."/>
            <person name="Scheremetjew M."/>
            <person name="Finn R."/>
            <person name="Kale V."/>
            <person name="Holt S."/>
            <person name="Cochrane G."/>
            <person name="Meng A."/>
            <person name="Brown T."/>
            <person name="Cohen L."/>
        </authorList>
    </citation>
    <scope>NUCLEOTIDE SEQUENCE</scope>
    <source>
        <strain evidence="14">CCMP2877</strain>
    </source>
</reference>
<evidence type="ECO:0000256" key="1">
    <source>
        <dbReference type="ARBA" id="ARBA00022670"/>
    </source>
</evidence>
<dbReference type="GO" id="GO:0006508">
    <property type="term" value="P:proteolysis"/>
    <property type="evidence" value="ECO:0007669"/>
    <property type="project" value="UniProtKB-KW"/>
</dbReference>
<evidence type="ECO:0000259" key="12">
    <source>
        <dbReference type="PROSITE" id="PS51293"/>
    </source>
</evidence>
<name>A0A6U4FI15_9STRA</name>
<evidence type="ECO:0000256" key="5">
    <source>
        <dbReference type="ARBA" id="ARBA00023015"/>
    </source>
</evidence>
<sequence>MADHTSKEVPRGVGDAKEESSSGKRTGKENTGRWSYEEHRLFLKGLEMHGKGWKKIAELIKTRTVVQIRTHAQKYFQKLAKAKQGGAEPGAVLLDRGLGRKNGKRKSGSLEGTAVAPSLQPYMTLPGVNGSVESGLYKFLSPNVITSFVDDDKAAKAQAASRASSAAAQQQAAQRAKQGVTPAEAVRMGYAPTPDWYAKGNNVDVLLNEAEGLDWLADSGGNHGNDGSEEQKEGKVPAPGHARHRQGQAKVHAAAAHAQGVAEAQAFAHEIGAGSATRMHRSVSNPDVVYHSPHSFGAEEATQTLDDILGHRSQSMTALNPFDDDVIIGATLGIDEEDDGGVVPSGFDDGMDILQDILHRDPLSHLDAGGQAHGGGLGSGLGLNMDGVDFAREIESLPPALQVGSAAAMHEAPRVDDDDEMQLDFDELGML</sequence>
<dbReference type="SUPFAM" id="SSF46689">
    <property type="entry name" value="Homeodomain-like"/>
    <property type="match status" value="1"/>
</dbReference>
<dbReference type="GO" id="GO:0008237">
    <property type="term" value="F:metallopeptidase activity"/>
    <property type="evidence" value="ECO:0007669"/>
    <property type="project" value="UniProtKB-KW"/>
</dbReference>
<dbReference type="CDD" id="cd00167">
    <property type="entry name" value="SANT"/>
    <property type="match status" value="1"/>
</dbReference>